<evidence type="ECO:0000256" key="6">
    <source>
        <dbReference type="ARBA" id="ARBA00023136"/>
    </source>
</evidence>
<sequence length="289" mass="32355">MVERRELITICRQIGTMMEVGVDFLRLTRALREQTDNPRLLELYDQIERDMRMGENLADAISKAPDVFSPFAVSLIRQGEARGDVEGAWHRLADSLKQEAQEDKDLGFEEADSTTVQEARVSVAPHGAPFVFSREDGNSSSFHLELRRFLLGAASFLAVLSALWRGAQLGLISWETMVPLQLFVAALWLFAVALWPRQGFSKKRPVSLNSKTGDLISKEPISVQTAAPGDAISETKQEAPLRPDTARTEELLRNFAPTFPVLEENSDEAEEFDDDSDSPPPHSEKRFQL</sequence>
<dbReference type="Proteomes" id="UP000237684">
    <property type="component" value="Unassembled WGS sequence"/>
</dbReference>
<keyword evidence="6 8" id="KW-0472">Membrane</keyword>
<dbReference type="OrthoDB" id="9805682at2"/>
<keyword evidence="5 8" id="KW-1133">Transmembrane helix</keyword>
<dbReference type="GO" id="GO:0005886">
    <property type="term" value="C:plasma membrane"/>
    <property type="evidence" value="ECO:0007669"/>
    <property type="project" value="UniProtKB-SubCell"/>
</dbReference>
<keyword evidence="4 8" id="KW-0812">Transmembrane</keyword>
<reference evidence="10 11" key="1">
    <citation type="journal article" date="2018" name="Syst. Appl. Microbiol.">
        <title>Abditibacterium utsteinense sp. nov., the first cultivated member of candidate phylum FBP, isolated from ice-free Antarctic soil samples.</title>
        <authorList>
            <person name="Tahon G."/>
            <person name="Tytgat B."/>
            <person name="Lebbe L."/>
            <person name="Carlier A."/>
            <person name="Willems A."/>
        </authorList>
    </citation>
    <scope>NUCLEOTIDE SEQUENCE [LARGE SCALE GENOMIC DNA]</scope>
    <source>
        <strain evidence="10 11">LMG 29911</strain>
    </source>
</reference>
<proteinExistence type="inferred from homology"/>
<comment type="caution">
    <text evidence="10">The sequence shown here is derived from an EMBL/GenBank/DDBJ whole genome shotgun (WGS) entry which is preliminary data.</text>
</comment>
<organism evidence="10 11">
    <name type="scientific">Abditibacterium utsteinense</name>
    <dbReference type="NCBI Taxonomy" id="1960156"/>
    <lineage>
        <taxon>Bacteria</taxon>
        <taxon>Pseudomonadati</taxon>
        <taxon>Abditibacteriota</taxon>
        <taxon>Abditibacteriia</taxon>
        <taxon>Abditibacteriales</taxon>
        <taxon>Abditibacteriaceae</taxon>
        <taxon>Abditibacterium</taxon>
    </lineage>
</organism>
<dbReference type="RefSeq" id="WP_105483891.1">
    <property type="nucleotide sequence ID" value="NZ_NIGF01000009.1"/>
</dbReference>
<evidence type="ECO:0000313" key="11">
    <source>
        <dbReference type="Proteomes" id="UP000237684"/>
    </source>
</evidence>
<name>A0A2S8SSF3_9BACT</name>
<dbReference type="EMBL" id="NIGF01000009">
    <property type="protein sequence ID" value="PQV63730.1"/>
    <property type="molecule type" value="Genomic_DNA"/>
</dbReference>
<feature type="region of interest" description="Disordered" evidence="7">
    <location>
        <begin position="259"/>
        <end position="289"/>
    </location>
</feature>
<dbReference type="PANTHER" id="PTHR30012">
    <property type="entry name" value="GENERAL SECRETION PATHWAY PROTEIN"/>
    <property type="match status" value="1"/>
</dbReference>
<feature type="domain" description="Type II secretion system protein GspF" evidence="9">
    <location>
        <begin position="11"/>
        <end position="103"/>
    </location>
</feature>
<dbReference type="InParanoid" id="A0A2S8SSF3"/>
<evidence type="ECO:0000256" key="5">
    <source>
        <dbReference type="ARBA" id="ARBA00022989"/>
    </source>
</evidence>
<evidence type="ECO:0000256" key="3">
    <source>
        <dbReference type="ARBA" id="ARBA00022475"/>
    </source>
</evidence>
<keyword evidence="3" id="KW-1003">Cell membrane</keyword>
<dbReference type="Pfam" id="PF00482">
    <property type="entry name" value="T2SSF"/>
    <property type="match status" value="1"/>
</dbReference>
<feature type="transmembrane region" description="Helical" evidence="8">
    <location>
        <begin position="178"/>
        <end position="195"/>
    </location>
</feature>
<evidence type="ECO:0000259" key="9">
    <source>
        <dbReference type="Pfam" id="PF00482"/>
    </source>
</evidence>
<comment type="similarity">
    <text evidence="2">Belongs to the GSP F family.</text>
</comment>
<dbReference type="AlphaFoldDB" id="A0A2S8SSF3"/>
<feature type="transmembrane region" description="Helical" evidence="8">
    <location>
        <begin position="149"/>
        <end position="166"/>
    </location>
</feature>
<evidence type="ECO:0000256" key="7">
    <source>
        <dbReference type="SAM" id="MobiDB-lite"/>
    </source>
</evidence>
<evidence type="ECO:0000313" key="10">
    <source>
        <dbReference type="EMBL" id="PQV63730.1"/>
    </source>
</evidence>
<dbReference type="PANTHER" id="PTHR30012:SF0">
    <property type="entry name" value="TYPE II SECRETION SYSTEM PROTEIN F-RELATED"/>
    <property type="match status" value="1"/>
</dbReference>
<evidence type="ECO:0000256" key="8">
    <source>
        <dbReference type="SAM" id="Phobius"/>
    </source>
</evidence>
<feature type="compositionally biased region" description="Acidic residues" evidence="7">
    <location>
        <begin position="264"/>
        <end position="277"/>
    </location>
</feature>
<evidence type="ECO:0000256" key="1">
    <source>
        <dbReference type="ARBA" id="ARBA00004651"/>
    </source>
</evidence>
<dbReference type="InterPro" id="IPR003004">
    <property type="entry name" value="GspF/PilC"/>
</dbReference>
<accession>A0A2S8SSF3</accession>
<feature type="compositionally biased region" description="Basic and acidic residues" evidence="7">
    <location>
        <begin position="233"/>
        <end position="247"/>
    </location>
</feature>
<protein>
    <submittedName>
        <fullName evidence="10">Type II secretion system (T2SS), protein F</fullName>
    </submittedName>
</protein>
<dbReference type="InterPro" id="IPR018076">
    <property type="entry name" value="T2SS_GspF_dom"/>
</dbReference>
<gene>
    <name evidence="10" type="ORF">B1R32_10970</name>
</gene>
<comment type="subcellular location">
    <subcellularLocation>
        <location evidence="1">Cell membrane</location>
        <topology evidence="1">Multi-pass membrane protein</topology>
    </subcellularLocation>
</comment>
<evidence type="ECO:0000256" key="2">
    <source>
        <dbReference type="ARBA" id="ARBA00005745"/>
    </source>
</evidence>
<dbReference type="InterPro" id="IPR042094">
    <property type="entry name" value="T2SS_GspF_sf"/>
</dbReference>
<feature type="region of interest" description="Disordered" evidence="7">
    <location>
        <begin position="226"/>
        <end position="247"/>
    </location>
</feature>
<evidence type="ECO:0000256" key="4">
    <source>
        <dbReference type="ARBA" id="ARBA00022692"/>
    </source>
</evidence>
<dbReference type="Gene3D" id="1.20.81.30">
    <property type="entry name" value="Type II secretion system (T2SS), domain F"/>
    <property type="match status" value="1"/>
</dbReference>
<keyword evidence="11" id="KW-1185">Reference proteome</keyword>